<dbReference type="PANTHER" id="PTHR21599">
    <property type="entry name" value="GLYCERATE KINASE"/>
    <property type="match status" value="1"/>
</dbReference>
<comment type="similarity">
    <text evidence="1 4">Belongs to the glycerate kinase type-1 family.</text>
</comment>
<keyword evidence="6" id="KW-1185">Reference proteome</keyword>
<protein>
    <submittedName>
        <fullName evidence="5">Glycerate kinase</fullName>
    </submittedName>
</protein>
<dbReference type="KEGG" id="cchl:FPL14_05040"/>
<organism evidence="5 6">
    <name type="scientific">Cohnella cholangitidis</name>
    <dbReference type="NCBI Taxonomy" id="2598458"/>
    <lineage>
        <taxon>Bacteria</taxon>
        <taxon>Bacillati</taxon>
        <taxon>Bacillota</taxon>
        <taxon>Bacilli</taxon>
        <taxon>Bacillales</taxon>
        <taxon>Paenibacillaceae</taxon>
        <taxon>Cohnella</taxon>
    </lineage>
</organism>
<keyword evidence="2 4" id="KW-0808">Transferase</keyword>
<evidence type="ECO:0000256" key="2">
    <source>
        <dbReference type="ARBA" id="ARBA00022679"/>
    </source>
</evidence>
<dbReference type="NCBIfam" id="TIGR00045">
    <property type="entry name" value="glycerate kinase"/>
    <property type="match status" value="1"/>
</dbReference>
<evidence type="ECO:0000256" key="3">
    <source>
        <dbReference type="ARBA" id="ARBA00022777"/>
    </source>
</evidence>
<dbReference type="SUPFAM" id="SSF110738">
    <property type="entry name" value="Glycerate kinase I"/>
    <property type="match status" value="1"/>
</dbReference>
<dbReference type="AlphaFoldDB" id="A0A7G5BUK5"/>
<dbReference type="Gene3D" id="3.40.50.10350">
    <property type="entry name" value="Glycerate kinase, domain 1"/>
    <property type="match status" value="1"/>
</dbReference>
<dbReference type="EMBL" id="CP041969">
    <property type="protein sequence ID" value="QMV40639.1"/>
    <property type="molecule type" value="Genomic_DNA"/>
</dbReference>
<dbReference type="Gene3D" id="3.90.1510.10">
    <property type="entry name" value="Glycerate kinase, domain 2"/>
    <property type="match status" value="1"/>
</dbReference>
<dbReference type="PIRSF" id="PIRSF006078">
    <property type="entry name" value="GlxK"/>
    <property type="match status" value="1"/>
</dbReference>
<dbReference type="GO" id="GO:0031388">
    <property type="term" value="P:organic acid phosphorylation"/>
    <property type="evidence" value="ECO:0007669"/>
    <property type="project" value="UniProtKB-UniRule"/>
</dbReference>
<name>A0A7G5BUK5_9BACL</name>
<evidence type="ECO:0000256" key="1">
    <source>
        <dbReference type="ARBA" id="ARBA00006284"/>
    </source>
</evidence>
<dbReference type="InterPro" id="IPR018193">
    <property type="entry name" value="Glyc_kinase_flavodox-like_fold"/>
</dbReference>
<evidence type="ECO:0000313" key="6">
    <source>
        <dbReference type="Proteomes" id="UP000515679"/>
    </source>
</evidence>
<gene>
    <name evidence="5" type="ORF">FPL14_05040</name>
</gene>
<dbReference type="InterPro" id="IPR018197">
    <property type="entry name" value="Glycerate_kinase_RE-like"/>
</dbReference>
<proteinExistence type="inferred from homology"/>
<sequence length="385" mass="40042">MKFVVAPDSYKESLTAQQAATTIAAAIGEVFPDAKVEIVPMADGGEGTVEALTAAAQGELAQCEVTGPLGRAIVAKYGLFESPSQSASRETTAVLDAASIFGFSLVSAHERDPYLTTSAGMGELVLRLLDQGIRKFIIGLGGSATNDGGIGLLTSLGARFYNGNGDLLKGYGKDLLQAKKVNVEELDQRLSQCHIVIASDVRNPLCGPQGASVVYGPQKGAAPEQVAALDRAMDDYSELLSEAIGRNMKSEPGAGAAGGVGYALLTLGAEMASGADVIASAARLKDKLAGADWVITGEGKSDNQTLYGKLPVYVARLAKEAGARTILLSGSLGAETDELEREFAACFSCVPRSMSLTDCLVQAEKNLFFTARNVVRLLGAVKPES</sequence>
<dbReference type="RefSeq" id="WP_182301995.1">
    <property type="nucleotide sequence ID" value="NZ_CP041969.1"/>
</dbReference>
<dbReference type="Proteomes" id="UP000515679">
    <property type="component" value="Chromosome"/>
</dbReference>
<dbReference type="InterPro" id="IPR036129">
    <property type="entry name" value="Glycerate_kinase_sf"/>
</dbReference>
<keyword evidence="3 4" id="KW-0418">Kinase</keyword>
<dbReference type="PANTHER" id="PTHR21599:SF0">
    <property type="entry name" value="GLYCERATE KINASE"/>
    <property type="match status" value="1"/>
</dbReference>
<reference evidence="5 6" key="1">
    <citation type="submission" date="2019-07" db="EMBL/GenBank/DDBJ databases">
        <authorList>
            <person name="Kim J.K."/>
            <person name="Cheong H.-M."/>
            <person name="Choi Y."/>
            <person name="Hwang K.J."/>
            <person name="Lee S."/>
            <person name="Choi C."/>
        </authorList>
    </citation>
    <scope>NUCLEOTIDE SEQUENCE [LARGE SCALE GENOMIC DNA]</scope>
    <source>
        <strain evidence="5 6">KS 22</strain>
    </source>
</reference>
<evidence type="ECO:0000313" key="5">
    <source>
        <dbReference type="EMBL" id="QMV40639.1"/>
    </source>
</evidence>
<dbReference type="Pfam" id="PF02595">
    <property type="entry name" value="Gly_kinase"/>
    <property type="match status" value="1"/>
</dbReference>
<dbReference type="InterPro" id="IPR004381">
    <property type="entry name" value="Glycerate_kinase"/>
</dbReference>
<dbReference type="GO" id="GO:0008887">
    <property type="term" value="F:glycerate kinase activity"/>
    <property type="evidence" value="ECO:0007669"/>
    <property type="project" value="UniProtKB-UniRule"/>
</dbReference>
<evidence type="ECO:0000256" key="4">
    <source>
        <dbReference type="PIRNR" id="PIRNR006078"/>
    </source>
</evidence>
<accession>A0A7G5BUK5</accession>